<evidence type="ECO:0000256" key="5">
    <source>
        <dbReference type="ARBA" id="ARBA00022692"/>
    </source>
</evidence>
<evidence type="ECO:0000256" key="2">
    <source>
        <dbReference type="ARBA" id="ARBA00009810"/>
    </source>
</evidence>
<dbReference type="EMBL" id="CP141259">
    <property type="protein sequence ID" value="WRL46186.1"/>
    <property type="molecule type" value="Genomic_DNA"/>
</dbReference>
<keyword evidence="16" id="KW-1185">Reference proteome</keyword>
<evidence type="ECO:0000256" key="10">
    <source>
        <dbReference type="PROSITE-ProRule" id="PRU01360"/>
    </source>
</evidence>
<evidence type="ECO:0000256" key="1">
    <source>
        <dbReference type="ARBA" id="ARBA00004571"/>
    </source>
</evidence>
<evidence type="ECO:0000256" key="4">
    <source>
        <dbReference type="ARBA" id="ARBA00022452"/>
    </source>
</evidence>
<reference evidence="15 16" key="1">
    <citation type="submission" date="2023-12" db="EMBL/GenBank/DDBJ databases">
        <title>A. evansii MAY27, complete genome.</title>
        <authorList>
            <person name="Wang Y."/>
        </authorList>
    </citation>
    <scope>NUCLEOTIDE SEQUENCE [LARGE SCALE GENOMIC DNA]</scope>
    <source>
        <strain evidence="15 16">MAY27</strain>
    </source>
</reference>
<evidence type="ECO:0000256" key="7">
    <source>
        <dbReference type="ARBA" id="ARBA00023136"/>
    </source>
</evidence>
<sequence length="680" mass="75071">MAASSPRPFSLHLTLALLAGVTPPASAAESPYFEELPLVLSATRLPQPRHEVPGAVTVIDREMIAATGYRDLARVLRLVPGMQIGQERGHAQWVTYHGLSSDYPTEMQVLVDGRSAINGSAFGGVDWTALPLTLDEIDRIEVVRGTNATSYGANAFLGIINIITRHSVEDPGLRVDLRAGDDRIRDATFSWSGGGDPLTLRMSAATQRDEGFDGLHDTRRTDTFSLRGDLQMGADDALLVRIASNSGVRGEGYEGSVFDNNGTRHSRHHSHNIHLQWQHNDSADTEWLLNYYRNHERVREAWLASAPMFPAVPLNRNRDSVRDSIGIQRRSAPAPELQFVWGLEAQREDVDAPFLYFGGNPDPQYLYRASGNIEWRTLDDVTLNLGGAVERYSGGKTHLSPRAFVNWQAAPGHTLRAGYSRGLRQNNVFARYADIRAIDPASPPGTPPLVRPYLPNPDLEQTRVGARELGYFGRIETWNTTLDVRVFEENIQDFVVRVPQPDPVPAPLLSSFLGSTRYENLDSTVRLRGIEYELSTRPLPGTELRVAHAMLDRDSRSAAIEDRSAPYTAALSWLQDWGGGWTSMVSVLRMGPLAGGDGYVPRYRFIAKPYTTADANITYTTRVAGHAVRLGLTAQNIGPRHQEFADRSQQAASGSNDPVNEVCPVAYLSLSIALERGKHP</sequence>
<dbReference type="Pfam" id="PF00593">
    <property type="entry name" value="TonB_dep_Rec_b-barrel"/>
    <property type="match status" value="1"/>
</dbReference>
<feature type="chain" id="PRO_5045388179" evidence="12">
    <location>
        <begin position="28"/>
        <end position="680"/>
    </location>
</feature>
<keyword evidence="7 10" id="KW-0472">Membrane</keyword>
<dbReference type="RefSeq" id="WP_407279061.1">
    <property type="nucleotide sequence ID" value="NZ_CP141259.1"/>
</dbReference>
<dbReference type="InterPro" id="IPR012910">
    <property type="entry name" value="Plug_dom"/>
</dbReference>
<protein>
    <submittedName>
        <fullName evidence="15">TonB-dependent receptor</fullName>
    </submittedName>
</protein>
<dbReference type="InterPro" id="IPR036942">
    <property type="entry name" value="Beta-barrel_TonB_sf"/>
</dbReference>
<accession>A0ABZ1AJY8</accession>
<evidence type="ECO:0000259" key="13">
    <source>
        <dbReference type="Pfam" id="PF00593"/>
    </source>
</evidence>
<keyword evidence="4 10" id="KW-1134">Transmembrane beta strand</keyword>
<evidence type="ECO:0000256" key="6">
    <source>
        <dbReference type="ARBA" id="ARBA00023077"/>
    </source>
</evidence>
<evidence type="ECO:0000256" key="3">
    <source>
        <dbReference type="ARBA" id="ARBA00022448"/>
    </source>
</evidence>
<evidence type="ECO:0000313" key="15">
    <source>
        <dbReference type="EMBL" id="WRL46186.1"/>
    </source>
</evidence>
<keyword evidence="12" id="KW-0732">Signal</keyword>
<comment type="subcellular location">
    <subcellularLocation>
        <location evidence="1 10">Cell outer membrane</location>
        <topology evidence="1 10">Multi-pass membrane protein</topology>
    </subcellularLocation>
</comment>
<gene>
    <name evidence="15" type="ORF">U5817_23795</name>
</gene>
<evidence type="ECO:0000256" key="8">
    <source>
        <dbReference type="ARBA" id="ARBA00023170"/>
    </source>
</evidence>
<organism evidence="15 16">
    <name type="scientific">Aromatoleum evansii</name>
    <name type="common">Azoarcus evansii</name>
    <dbReference type="NCBI Taxonomy" id="59406"/>
    <lineage>
        <taxon>Bacteria</taxon>
        <taxon>Pseudomonadati</taxon>
        <taxon>Pseudomonadota</taxon>
        <taxon>Betaproteobacteria</taxon>
        <taxon>Rhodocyclales</taxon>
        <taxon>Rhodocyclaceae</taxon>
        <taxon>Aromatoleum</taxon>
    </lineage>
</organism>
<dbReference type="Gene3D" id="2.170.130.10">
    <property type="entry name" value="TonB-dependent receptor, plug domain"/>
    <property type="match status" value="1"/>
</dbReference>
<feature type="domain" description="TonB-dependent receptor-like beta-barrel" evidence="13">
    <location>
        <begin position="238"/>
        <end position="637"/>
    </location>
</feature>
<evidence type="ECO:0000259" key="14">
    <source>
        <dbReference type="Pfam" id="PF07715"/>
    </source>
</evidence>
<proteinExistence type="inferred from homology"/>
<evidence type="ECO:0000256" key="9">
    <source>
        <dbReference type="ARBA" id="ARBA00023237"/>
    </source>
</evidence>
<keyword evidence="6 11" id="KW-0798">TonB box</keyword>
<dbReference type="PROSITE" id="PS52016">
    <property type="entry name" value="TONB_DEPENDENT_REC_3"/>
    <property type="match status" value="1"/>
</dbReference>
<evidence type="ECO:0000256" key="11">
    <source>
        <dbReference type="RuleBase" id="RU003357"/>
    </source>
</evidence>
<dbReference type="InterPro" id="IPR037066">
    <property type="entry name" value="Plug_dom_sf"/>
</dbReference>
<dbReference type="Gene3D" id="2.40.170.20">
    <property type="entry name" value="TonB-dependent receptor, beta-barrel domain"/>
    <property type="match status" value="1"/>
</dbReference>
<feature type="signal peptide" evidence="12">
    <location>
        <begin position="1"/>
        <end position="27"/>
    </location>
</feature>
<dbReference type="InterPro" id="IPR000531">
    <property type="entry name" value="Beta-barrel_TonB"/>
</dbReference>
<evidence type="ECO:0000256" key="12">
    <source>
        <dbReference type="SAM" id="SignalP"/>
    </source>
</evidence>
<dbReference type="SUPFAM" id="SSF56935">
    <property type="entry name" value="Porins"/>
    <property type="match status" value="1"/>
</dbReference>
<evidence type="ECO:0000313" key="16">
    <source>
        <dbReference type="Proteomes" id="UP001626593"/>
    </source>
</evidence>
<feature type="domain" description="TonB-dependent receptor plug" evidence="14">
    <location>
        <begin position="50"/>
        <end position="158"/>
    </location>
</feature>
<keyword evidence="5 10" id="KW-0812">Transmembrane</keyword>
<keyword evidence="8 15" id="KW-0675">Receptor</keyword>
<name>A0ABZ1AJY8_AROEV</name>
<comment type="similarity">
    <text evidence="2 10 11">Belongs to the TonB-dependent receptor family.</text>
</comment>
<dbReference type="PANTHER" id="PTHR30069">
    <property type="entry name" value="TONB-DEPENDENT OUTER MEMBRANE RECEPTOR"/>
    <property type="match status" value="1"/>
</dbReference>
<keyword evidence="3 10" id="KW-0813">Transport</keyword>
<dbReference type="PANTHER" id="PTHR30069:SF27">
    <property type="entry name" value="BLL4766 PROTEIN"/>
    <property type="match status" value="1"/>
</dbReference>
<dbReference type="Pfam" id="PF07715">
    <property type="entry name" value="Plug"/>
    <property type="match status" value="1"/>
</dbReference>
<keyword evidence="9 10" id="KW-0998">Cell outer membrane</keyword>
<dbReference type="InterPro" id="IPR039426">
    <property type="entry name" value="TonB-dep_rcpt-like"/>
</dbReference>
<dbReference type="Proteomes" id="UP001626593">
    <property type="component" value="Chromosome"/>
</dbReference>